<dbReference type="Pfam" id="PF04578">
    <property type="entry name" value="DUF594"/>
    <property type="match status" value="1"/>
</dbReference>
<name>A0A1Z5R8T3_SORBI</name>
<reference evidence="2" key="2">
    <citation type="journal article" date="2018" name="Plant J.">
        <title>The Sorghum bicolor reference genome: improved assembly, gene annotations, a transcriptome atlas, and signatures of genome organization.</title>
        <authorList>
            <person name="McCormick R.F."/>
            <person name="Truong S.K."/>
            <person name="Sreedasyam A."/>
            <person name="Jenkins J."/>
            <person name="Shu S."/>
            <person name="Sims D."/>
            <person name="Kennedy M."/>
            <person name="Amirebrahimi M."/>
            <person name="Weers B.D."/>
            <person name="McKinley B."/>
            <person name="Mattison A."/>
            <person name="Morishige D.T."/>
            <person name="Grimwood J."/>
            <person name="Schmutz J."/>
            <person name="Mullet J.E."/>
        </authorList>
    </citation>
    <scope>NUCLEOTIDE SEQUENCE [LARGE SCALE GENOMIC DNA]</scope>
    <source>
        <strain evidence="2">cv. BTx623</strain>
    </source>
</reference>
<dbReference type="EMBL" id="CM000766">
    <property type="protein sequence ID" value="OQU79865.1"/>
    <property type="molecule type" value="Genomic_DNA"/>
</dbReference>
<protein>
    <submittedName>
        <fullName evidence="1">Uncharacterized protein</fullName>
    </submittedName>
</protein>
<sequence>MRLDDENMWEVMVGVWIEMLCFSAGLETYAERQQRVHHCLKKEKRVKIAKRRIRKKEASNKLLHRLHRVNALPQFQR</sequence>
<organism evidence="1 2">
    <name type="scientific">Sorghum bicolor</name>
    <name type="common">Sorghum</name>
    <name type="synonym">Sorghum vulgare</name>
    <dbReference type="NCBI Taxonomy" id="4558"/>
    <lineage>
        <taxon>Eukaryota</taxon>
        <taxon>Viridiplantae</taxon>
        <taxon>Streptophyta</taxon>
        <taxon>Embryophyta</taxon>
        <taxon>Tracheophyta</taxon>
        <taxon>Spermatophyta</taxon>
        <taxon>Magnoliopsida</taxon>
        <taxon>Liliopsida</taxon>
        <taxon>Poales</taxon>
        <taxon>Poaceae</taxon>
        <taxon>PACMAD clade</taxon>
        <taxon>Panicoideae</taxon>
        <taxon>Andropogonodae</taxon>
        <taxon>Andropogoneae</taxon>
        <taxon>Sorghinae</taxon>
        <taxon>Sorghum</taxon>
    </lineage>
</organism>
<gene>
    <name evidence="1" type="ORF">SORBI_3007G038250</name>
</gene>
<accession>A0A1Z5R8T3</accession>
<evidence type="ECO:0000313" key="2">
    <source>
        <dbReference type="Proteomes" id="UP000000768"/>
    </source>
</evidence>
<evidence type="ECO:0000313" key="1">
    <source>
        <dbReference type="EMBL" id="OQU79865.1"/>
    </source>
</evidence>
<dbReference type="AlphaFoldDB" id="A0A1Z5R8T3"/>
<keyword evidence="2" id="KW-1185">Reference proteome</keyword>
<dbReference type="Gramene" id="OQU79865">
    <property type="protein sequence ID" value="OQU79865"/>
    <property type="gene ID" value="SORBI_3007G038250"/>
</dbReference>
<proteinExistence type="predicted"/>
<dbReference type="InParanoid" id="A0A1Z5R8T3"/>
<reference evidence="1 2" key="1">
    <citation type="journal article" date="2009" name="Nature">
        <title>The Sorghum bicolor genome and the diversification of grasses.</title>
        <authorList>
            <person name="Paterson A.H."/>
            <person name="Bowers J.E."/>
            <person name="Bruggmann R."/>
            <person name="Dubchak I."/>
            <person name="Grimwood J."/>
            <person name="Gundlach H."/>
            <person name="Haberer G."/>
            <person name="Hellsten U."/>
            <person name="Mitros T."/>
            <person name="Poliakov A."/>
            <person name="Schmutz J."/>
            <person name="Spannagl M."/>
            <person name="Tang H."/>
            <person name="Wang X."/>
            <person name="Wicker T."/>
            <person name="Bharti A.K."/>
            <person name="Chapman J."/>
            <person name="Feltus F.A."/>
            <person name="Gowik U."/>
            <person name="Grigoriev I.V."/>
            <person name="Lyons E."/>
            <person name="Maher C.A."/>
            <person name="Martis M."/>
            <person name="Narechania A."/>
            <person name="Otillar R.P."/>
            <person name="Penning B.W."/>
            <person name="Salamov A.A."/>
            <person name="Wang Y."/>
            <person name="Zhang L."/>
            <person name="Carpita N.C."/>
            <person name="Freeling M."/>
            <person name="Gingle A.R."/>
            <person name="Hash C.T."/>
            <person name="Keller B."/>
            <person name="Klein P."/>
            <person name="Kresovich S."/>
            <person name="McCann M.C."/>
            <person name="Ming R."/>
            <person name="Peterson D.G."/>
            <person name="Mehboob-ur-Rahman"/>
            <person name="Ware D."/>
            <person name="Westhoff P."/>
            <person name="Mayer K.F."/>
            <person name="Messing J."/>
            <person name="Rokhsar D.S."/>
        </authorList>
    </citation>
    <scope>NUCLEOTIDE SEQUENCE [LARGE SCALE GENOMIC DNA]</scope>
    <source>
        <strain evidence="2">cv. BTx623</strain>
    </source>
</reference>
<dbReference type="Proteomes" id="UP000000768">
    <property type="component" value="Chromosome 7"/>
</dbReference>
<dbReference type="InterPro" id="IPR007658">
    <property type="entry name" value="DUF594"/>
</dbReference>